<feature type="transmembrane region" description="Helical" evidence="3">
    <location>
        <begin position="236"/>
        <end position="258"/>
    </location>
</feature>
<accession>A0A6N2WTI5</accession>
<dbReference type="RefSeq" id="WP_002576082.1">
    <property type="nucleotide sequence ID" value="NZ_BAABZS010000001.1"/>
</dbReference>
<protein>
    <submittedName>
        <fullName evidence="6">Long-chain-fatty-acid--CoA ligase FadD13</fullName>
        <ecNumber evidence="6">6.2.1.3</ecNumber>
    </submittedName>
</protein>
<reference evidence="6" key="1">
    <citation type="submission" date="2019-11" db="EMBL/GenBank/DDBJ databases">
        <authorList>
            <person name="Feng L."/>
        </authorList>
    </citation>
    <scope>NUCLEOTIDE SEQUENCE</scope>
    <source>
        <strain evidence="6">CbolteaeLFYP116</strain>
    </source>
</reference>
<organism evidence="6">
    <name type="scientific">Enterocloster bolteae</name>
    <dbReference type="NCBI Taxonomy" id="208479"/>
    <lineage>
        <taxon>Bacteria</taxon>
        <taxon>Bacillati</taxon>
        <taxon>Bacillota</taxon>
        <taxon>Clostridia</taxon>
        <taxon>Lachnospirales</taxon>
        <taxon>Lachnospiraceae</taxon>
        <taxon>Enterocloster</taxon>
    </lineage>
</organism>
<dbReference type="PROSITE" id="PS00455">
    <property type="entry name" value="AMP_BINDING"/>
    <property type="match status" value="1"/>
</dbReference>
<dbReference type="Gene3D" id="3.40.50.12780">
    <property type="entry name" value="N-terminal domain of ligase-like"/>
    <property type="match status" value="1"/>
</dbReference>
<gene>
    <name evidence="6" type="ORF">CBLFYP116_03948</name>
</gene>
<comment type="similarity">
    <text evidence="1">Belongs to the ATP-dependent AMP-binding enzyme family.</text>
</comment>
<name>A0A6N2WTI5_9FIRM</name>
<keyword evidence="3" id="KW-0472">Membrane</keyword>
<dbReference type="EMBL" id="CACRTF010000017">
    <property type="protein sequence ID" value="VYT45103.1"/>
    <property type="molecule type" value="Genomic_DNA"/>
</dbReference>
<dbReference type="InterPro" id="IPR025110">
    <property type="entry name" value="AMP-bd_C"/>
</dbReference>
<keyword evidence="3" id="KW-1133">Transmembrane helix</keyword>
<dbReference type="Pfam" id="PF13193">
    <property type="entry name" value="AMP-binding_C"/>
    <property type="match status" value="1"/>
</dbReference>
<dbReference type="EC" id="6.2.1.3" evidence="6"/>
<evidence type="ECO:0000259" key="4">
    <source>
        <dbReference type="Pfam" id="PF00501"/>
    </source>
</evidence>
<sequence length="544" mass="60427">MLSWENYWPDLLRERIKEAGAGGRNIHVYEGMADSIYHAFGLTAARWPGKTAVVDDKGQALTYGRLLDMTDRMAASLKKKTGIQKGERIGILLYNGPEFCVSYLAANKIGGVAVPLPGKFQRPEILSLLEKADVTTIICEEKFEPWFENLEHVTVIVSKSGPDFGLDWMLRDLEDNEITDGVGTWDDSAILMFTSGTTSRSKGVAMKNYQVMNSVEAYAATLRLTQLDSSVIATPMYHVTGMICILSVMLAVGGTVYLMKKVDADRILTCFLENNITFYHASPTVFTILLEKRSSYPLIPSVKSFACGSGNMAPENIRKLKEWMPQAEFHTVYGMTETSGAGTIFPGGAADSPWIGASGIPMPDLRIKIADDDGTELMENQIGEICLKGSFVVEEYYKQKADSITEDGWLRTGDLGYYNQAGYLYIVDRKKDMINRGGEKVCSFDIENTIHTLPGVVEAVVVGVPDSKYMEVPAAVIKLEKGTNVQAEDIKEMLKTRVARFKIPEYIVFVEDIPKTHNGKIDKRMIKEWMRNIMEGSPEISGVK</sequence>
<dbReference type="GO" id="GO:0031956">
    <property type="term" value="F:medium-chain fatty acid-CoA ligase activity"/>
    <property type="evidence" value="ECO:0007669"/>
    <property type="project" value="TreeGrafter"/>
</dbReference>
<dbReference type="InterPro" id="IPR045851">
    <property type="entry name" value="AMP-bd_C_sf"/>
</dbReference>
<dbReference type="PANTHER" id="PTHR43201:SF5">
    <property type="entry name" value="MEDIUM-CHAIN ACYL-COA LIGASE ACSF2, MITOCHONDRIAL"/>
    <property type="match status" value="1"/>
</dbReference>
<dbReference type="Gene3D" id="3.30.300.30">
    <property type="match status" value="1"/>
</dbReference>
<dbReference type="AlphaFoldDB" id="A0A6N2WTI5"/>
<dbReference type="GO" id="GO:0004467">
    <property type="term" value="F:long-chain fatty acid-CoA ligase activity"/>
    <property type="evidence" value="ECO:0007669"/>
    <property type="project" value="UniProtKB-EC"/>
</dbReference>
<evidence type="ECO:0000256" key="3">
    <source>
        <dbReference type="SAM" id="Phobius"/>
    </source>
</evidence>
<dbReference type="Pfam" id="PF00501">
    <property type="entry name" value="AMP-binding"/>
    <property type="match status" value="1"/>
</dbReference>
<dbReference type="GeneID" id="23114058"/>
<keyword evidence="3" id="KW-0812">Transmembrane</keyword>
<dbReference type="SUPFAM" id="SSF56801">
    <property type="entry name" value="Acetyl-CoA synthetase-like"/>
    <property type="match status" value="1"/>
</dbReference>
<dbReference type="FunFam" id="3.30.300.30:FF:000008">
    <property type="entry name" value="2,3-dihydroxybenzoate-AMP ligase"/>
    <property type="match status" value="1"/>
</dbReference>
<evidence type="ECO:0000313" key="6">
    <source>
        <dbReference type="EMBL" id="VYT45103.1"/>
    </source>
</evidence>
<dbReference type="InterPro" id="IPR042099">
    <property type="entry name" value="ANL_N_sf"/>
</dbReference>
<feature type="domain" description="AMP-dependent synthetase/ligase" evidence="4">
    <location>
        <begin position="43"/>
        <end position="397"/>
    </location>
</feature>
<dbReference type="PANTHER" id="PTHR43201">
    <property type="entry name" value="ACYL-COA SYNTHETASE"/>
    <property type="match status" value="1"/>
</dbReference>
<proteinExistence type="inferred from homology"/>
<feature type="domain" description="AMP-binding enzyme C-terminal" evidence="5">
    <location>
        <begin position="446"/>
        <end position="520"/>
    </location>
</feature>
<dbReference type="InterPro" id="IPR020845">
    <property type="entry name" value="AMP-binding_CS"/>
</dbReference>
<evidence type="ECO:0000259" key="5">
    <source>
        <dbReference type="Pfam" id="PF13193"/>
    </source>
</evidence>
<keyword evidence="2 6" id="KW-0436">Ligase</keyword>
<dbReference type="InterPro" id="IPR000873">
    <property type="entry name" value="AMP-dep_synth/lig_dom"/>
</dbReference>
<evidence type="ECO:0000256" key="1">
    <source>
        <dbReference type="ARBA" id="ARBA00006432"/>
    </source>
</evidence>
<evidence type="ECO:0000256" key="2">
    <source>
        <dbReference type="ARBA" id="ARBA00022598"/>
    </source>
</evidence>